<dbReference type="SUPFAM" id="SSF48208">
    <property type="entry name" value="Six-hairpin glycosidases"/>
    <property type="match status" value="1"/>
</dbReference>
<dbReference type="InterPro" id="IPR049046">
    <property type="entry name" value="Beta-AFase-like_GH127_middle"/>
</dbReference>
<evidence type="ECO:0000313" key="4">
    <source>
        <dbReference type="EMBL" id="ETN37526.1"/>
    </source>
</evidence>
<dbReference type="InterPro" id="IPR049174">
    <property type="entry name" value="Beta-AFase-like"/>
</dbReference>
<feature type="domain" description="Non-reducing end beta-L-arabinofuranosidase-like GH127 C-terminal" evidence="3">
    <location>
        <begin position="563"/>
        <end position="698"/>
    </location>
</feature>
<proteinExistence type="predicted"/>
<evidence type="ECO:0000313" key="5">
    <source>
        <dbReference type="Proteomes" id="UP000030752"/>
    </source>
</evidence>
<reference evidence="4 5" key="1">
    <citation type="submission" date="2013-03" db="EMBL/GenBank/DDBJ databases">
        <title>The Genome Sequence of Phialophora europaea CBS 101466.</title>
        <authorList>
            <consortium name="The Broad Institute Genomics Platform"/>
            <person name="Cuomo C."/>
            <person name="de Hoog S."/>
            <person name="Gorbushina A."/>
            <person name="Walker B."/>
            <person name="Young S.K."/>
            <person name="Zeng Q."/>
            <person name="Gargeya S."/>
            <person name="Fitzgerald M."/>
            <person name="Haas B."/>
            <person name="Abouelleil A."/>
            <person name="Allen A.W."/>
            <person name="Alvarado L."/>
            <person name="Arachchi H.M."/>
            <person name="Berlin A.M."/>
            <person name="Chapman S.B."/>
            <person name="Gainer-Dewar J."/>
            <person name="Goldberg J."/>
            <person name="Griggs A."/>
            <person name="Gujja S."/>
            <person name="Hansen M."/>
            <person name="Howarth C."/>
            <person name="Imamovic A."/>
            <person name="Ireland A."/>
            <person name="Larimer J."/>
            <person name="McCowan C."/>
            <person name="Murphy C."/>
            <person name="Pearson M."/>
            <person name="Poon T.W."/>
            <person name="Priest M."/>
            <person name="Roberts A."/>
            <person name="Saif S."/>
            <person name="Shea T."/>
            <person name="Sisk P."/>
            <person name="Sykes S."/>
            <person name="Wortman J."/>
            <person name="Nusbaum C."/>
            <person name="Birren B."/>
        </authorList>
    </citation>
    <scope>NUCLEOTIDE SEQUENCE [LARGE SCALE GENOMIC DNA]</scope>
    <source>
        <strain evidence="4 5">CBS 101466</strain>
    </source>
</reference>
<evidence type="ECO:0000259" key="1">
    <source>
        <dbReference type="Pfam" id="PF07944"/>
    </source>
</evidence>
<dbReference type="GeneID" id="19974487"/>
<evidence type="ECO:0000259" key="2">
    <source>
        <dbReference type="Pfam" id="PF20736"/>
    </source>
</evidence>
<dbReference type="InterPro" id="IPR008928">
    <property type="entry name" value="6-hairpin_glycosidase_sf"/>
</dbReference>
<evidence type="ECO:0000259" key="3">
    <source>
        <dbReference type="Pfam" id="PF20737"/>
    </source>
</evidence>
<accession>W2RLZ2</accession>
<dbReference type="PANTHER" id="PTHR43465">
    <property type="entry name" value="DUF1680 DOMAIN PROTEIN (AFU_ORTHOLOGUE AFUA_1G08910)"/>
    <property type="match status" value="1"/>
</dbReference>
<dbReference type="InterPro" id="IPR049049">
    <property type="entry name" value="Beta-AFase-like_GH127_C"/>
</dbReference>
<feature type="domain" description="Non-reducing end beta-L-arabinofuranosidase-like GH127 middle" evidence="2">
    <location>
        <begin position="446"/>
        <end position="503"/>
    </location>
</feature>
<organism evidence="4 5">
    <name type="scientific">Cyphellophora europaea (strain CBS 101466)</name>
    <name type="common">Phialophora europaea</name>
    <dbReference type="NCBI Taxonomy" id="1220924"/>
    <lineage>
        <taxon>Eukaryota</taxon>
        <taxon>Fungi</taxon>
        <taxon>Dikarya</taxon>
        <taxon>Ascomycota</taxon>
        <taxon>Pezizomycotina</taxon>
        <taxon>Eurotiomycetes</taxon>
        <taxon>Chaetothyriomycetidae</taxon>
        <taxon>Chaetothyriales</taxon>
        <taxon>Cyphellophoraceae</taxon>
        <taxon>Cyphellophora</taxon>
    </lineage>
</organism>
<sequence length="712" mass="79131">MAYPQTLFPSVTLHPDTLLFARRKAAAQQTLHYQLSVLKSTGRYDAFKLNWHPIYSEPVPSPGVPKHLFWDSDIGKWLEGACYILLTTPPSQRDPTILAAVDELVPMIASAQQLDGYLNIHYSVVAPGQRFTNIRDMHELYNAGHLLEAALAHAALVHPQPSLLLQTMLRYVDLLCTLFGPSLTQQHGYPGHPEIELALLRLHAYTREPKHLALARYFILERGNPTGCFERHFYRVEAERRGEDPRLGLRFSGKADAWWYMQAHVPIVEQTGVEGHSVRAMYLLAAAADLCLQEGDKVAEGKLLPAIRRLWDDMVGRKMYVTGGIGAMKQWEGFGLPYFLPQSAEEGGCYVETCAAIGVMMLAERLLRIELDGAVGDVMELALYNAVLTGMSCDGKKFTYWNPLGSSDGALAEREEWFDCACCPPNVLRLLGQIGGYAYSQREAEIDVHLFISSTGTFKVGAHDVRLTQESNYPWSGDIKFTLETTANDLVGLNIRIPGWAKDEWSISPPLPSSPTAPLLRSNYLHLPPTYLHPRPNAPSTSTFTLTLPLHPRHLSPHPYASHPSLTLARGPIIYCVEDVDNPWVLNHTFSSGDVNPSPHAHFRSLQIDPSFPITEALLTDAETAETYVGLTLARGGASLLDLEAVDAAFRGGRGPGVDVSVAVGEDAQDQEGRWARGIPLKGELRFVPYYFRANRRGSRGVSRVGLRWWVR</sequence>
<dbReference type="RefSeq" id="XP_008719695.1">
    <property type="nucleotide sequence ID" value="XM_008721473.1"/>
</dbReference>
<feature type="domain" description="Non-reducing end beta-L-arabinofuranosidase-like GH127 catalytic" evidence="1">
    <location>
        <begin position="21"/>
        <end position="434"/>
    </location>
</feature>
<dbReference type="OrthoDB" id="654211at2759"/>
<dbReference type="InParanoid" id="W2RLZ2"/>
<dbReference type="GO" id="GO:0005975">
    <property type="term" value="P:carbohydrate metabolic process"/>
    <property type="evidence" value="ECO:0007669"/>
    <property type="project" value="InterPro"/>
</dbReference>
<dbReference type="Pfam" id="PF07944">
    <property type="entry name" value="Beta-AFase-like_GH127_cat"/>
    <property type="match status" value="1"/>
</dbReference>
<name>W2RLZ2_CYPE1</name>
<gene>
    <name evidence="4" type="ORF">HMPREF1541_07148</name>
</gene>
<dbReference type="InterPro" id="IPR012878">
    <property type="entry name" value="Beta-AFase-like_GH127_cat"/>
</dbReference>
<dbReference type="VEuPathDB" id="FungiDB:HMPREF1541_07148"/>
<dbReference type="PANTHER" id="PTHR43465:SF2">
    <property type="entry name" value="DUF1680 DOMAIN PROTEIN (AFU_ORTHOLOGUE AFUA_1G08910)"/>
    <property type="match status" value="1"/>
</dbReference>
<dbReference type="Proteomes" id="UP000030752">
    <property type="component" value="Unassembled WGS sequence"/>
</dbReference>
<keyword evidence="5" id="KW-1185">Reference proteome</keyword>
<dbReference type="AlphaFoldDB" id="W2RLZ2"/>
<dbReference type="EMBL" id="KB822723">
    <property type="protein sequence ID" value="ETN37526.1"/>
    <property type="molecule type" value="Genomic_DNA"/>
</dbReference>
<dbReference type="Pfam" id="PF20736">
    <property type="entry name" value="Glyco_hydro127M"/>
    <property type="match status" value="1"/>
</dbReference>
<dbReference type="Pfam" id="PF20737">
    <property type="entry name" value="Glyco_hydro127C"/>
    <property type="match status" value="1"/>
</dbReference>
<dbReference type="STRING" id="1220924.W2RLZ2"/>
<dbReference type="eggNOG" id="ENOG502QYM6">
    <property type="taxonomic scope" value="Eukaryota"/>
</dbReference>
<protein>
    <submittedName>
        <fullName evidence="4">Uncharacterized protein</fullName>
    </submittedName>
</protein>
<dbReference type="HOGENOM" id="CLU_013148_3_0_1"/>